<dbReference type="InterPro" id="IPR001650">
    <property type="entry name" value="Helicase_C-like"/>
</dbReference>
<reference evidence="12 13" key="1">
    <citation type="submission" date="2020-03" db="EMBL/GenBank/DDBJ databases">
        <title>Draft Genome Sequence of Cudoniella acicularis.</title>
        <authorList>
            <person name="Buettner E."/>
            <person name="Kellner H."/>
        </authorList>
    </citation>
    <scope>NUCLEOTIDE SEQUENCE [LARGE SCALE GENOMIC DNA]</scope>
    <source>
        <strain evidence="12 13">DSM 108380</strain>
    </source>
</reference>
<keyword evidence="7" id="KW-0809">Transit peptide</keyword>
<dbReference type="CDD" id="cd17913">
    <property type="entry name" value="DEXQc_Suv3"/>
    <property type="match status" value="1"/>
</dbReference>
<dbReference type="Pfam" id="PF22527">
    <property type="entry name" value="DEXQc_Suv3"/>
    <property type="match status" value="1"/>
</dbReference>
<dbReference type="Gene3D" id="3.40.50.300">
    <property type="entry name" value="P-loop containing nucleotide triphosphate hydrolases"/>
    <property type="match status" value="2"/>
</dbReference>
<evidence type="ECO:0000313" key="13">
    <source>
        <dbReference type="Proteomes" id="UP000566819"/>
    </source>
</evidence>
<dbReference type="InterPro" id="IPR044774">
    <property type="entry name" value="Suv3_DEXQc"/>
</dbReference>
<dbReference type="AlphaFoldDB" id="A0A8H4RSW6"/>
<dbReference type="InterPro" id="IPR055206">
    <property type="entry name" value="DEXQc_SUV3"/>
</dbReference>
<keyword evidence="4" id="KW-0378">Hydrolase</keyword>
<dbReference type="OrthoDB" id="6692397at2759"/>
<keyword evidence="6" id="KW-0067">ATP-binding</keyword>
<keyword evidence="5" id="KW-0347">Helicase</keyword>
<dbReference type="EMBL" id="JAAMPI010000122">
    <property type="protein sequence ID" value="KAF4635390.1"/>
    <property type="molecule type" value="Genomic_DNA"/>
</dbReference>
<accession>A0A8H4RSW6</accession>
<dbReference type="FunFam" id="3.40.50.300:FF:000957">
    <property type="entry name" value="ATP-dependent RNA helicase SUV3L, mitochondrial"/>
    <property type="match status" value="1"/>
</dbReference>
<dbReference type="Gene3D" id="1.20.272.40">
    <property type="match status" value="1"/>
</dbReference>
<dbReference type="Pfam" id="PF00271">
    <property type="entry name" value="Helicase_C"/>
    <property type="match status" value="1"/>
</dbReference>
<evidence type="ECO:0000256" key="8">
    <source>
        <dbReference type="ARBA" id="ARBA00023128"/>
    </source>
</evidence>
<sequence length="603" mass="67285">MRAALRRPGQCAFCAFRTSEWTPSSFNWQNGSRRHRSNVKSSFSERGSVFGGEQPTVITPRWTFGGTRDRDGRGRYGFNDRYSKNRDGFRDRQNTYGKATTQPSPKQSAYDTFGELLMRECGFLKHKLLTSSDSPTKSWGFTSTSHFKAEFGRFTEDVIAAAQKASSHRIVSKEKNPLFAQLREAFIRGNIGGLAAELKYRFLASTIPESSTEPTLAFQQKVADLRHPVEWYPKTRALQRTIHLHVGPTNSGKTYHALKRLEEAKTGIYAGPLRLLAHEVYTRFNAKGKKCALITGEERRIPEGLDVMMHSCTVEMVPLNAKVEVAVIDEIQMMGDEERGWAWTQAFMGVEATEVHLCGELRTVQLISKLCTAMGDKLVIHKYERLGPLKLESRSLDGNLKKLQKGDAMILFSRVAIHAMKSNIEKLTGKRCAVVYGSLPPETRASQAALFNDPNNDYDFLVASNAVGMGLNLSIKRIIFESVSKHDGYAHRILKVPEINQIAGRAGRFKSAHQDVQRASTEVANDGSSLDVPKWDSKPNVGLVTTLNQFDFPTIEKGMSAQVEPLPTAGLLPPSDIIAKFASFFPSDTPFSYIILRLNELAP</sequence>
<evidence type="ECO:0000256" key="10">
    <source>
        <dbReference type="SAM" id="MobiDB-lite"/>
    </source>
</evidence>
<evidence type="ECO:0000256" key="5">
    <source>
        <dbReference type="ARBA" id="ARBA00022806"/>
    </source>
</evidence>
<dbReference type="CDD" id="cd18805">
    <property type="entry name" value="SF2_C_suv3"/>
    <property type="match status" value="1"/>
</dbReference>
<keyword evidence="13" id="KW-1185">Reference proteome</keyword>
<dbReference type="PANTHER" id="PTHR12131:SF1">
    <property type="entry name" value="ATP-DEPENDENT RNA HELICASE SUPV3L1, MITOCHONDRIAL-RELATED"/>
    <property type="match status" value="1"/>
</dbReference>
<dbReference type="FunFam" id="3.40.50.300:FF:000269">
    <property type="entry name" value="ATP-dependent RNA helicase SUPV3L1, mitochondrial"/>
    <property type="match status" value="1"/>
</dbReference>
<evidence type="ECO:0000313" key="12">
    <source>
        <dbReference type="EMBL" id="KAF4635390.1"/>
    </source>
</evidence>
<dbReference type="PROSITE" id="PS51194">
    <property type="entry name" value="HELICASE_CTER"/>
    <property type="match status" value="1"/>
</dbReference>
<keyword evidence="8" id="KW-0496">Mitochondrion</keyword>
<protein>
    <recommendedName>
        <fullName evidence="2">RNA helicase</fullName>
        <ecNumber evidence="2">3.6.4.13</ecNumber>
    </recommendedName>
</protein>
<dbReference type="Proteomes" id="UP000566819">
    <property type="component" value="Unassembled WGS sequence"/>
</dbReference>
<feature type="region of interest" description="Disordered" evidence="10">
    <location>
        <begin position="30"/>
        <end position="50"/>
    </location>
</feature>
<proteinExistence type="predicted"/>
<feature type="compositionally biased region" description="Polar residues" evidence="10">
    <location>
        <begin position="94"/>
        <end position="108"/>
    </location>
</feature>
<dbReference type="GO" id="GO:0000965">
    <property type="term" value="P:mitochondrial RNA 3'-end processing"/>
    <property type="evidence" value="ECO:0007669"/>
    <property type="project" value="TreeGrafter"/>
</dbReference>
<dbReference type="SMART" id="SM00490">
    <property type="entry name" value="HELICc"/>
    <property type="match status" value="1"/>
</dbReference>
<gene>
    <name evidence="12" type="ORF">G7Y89_g2698</name>
</gene>
<dbReference type="GO" id="GO:0003724">
    <property type="term" value="F:RNA helicase activity"/>
    <property type="evidence" value="ECO:0007669"/>
    <property type="project" value="UniProtKB-EC"/>
</dbReference>
<evidence type="ECO:0000256" key="4">
    <source>
        <dbReference type="ARBA" id="ARBA00022801"/>
    </source>
</evidence>
<dbReference type="InterPro" id="IPR027417">
    <property type="entry name" value="P-loop_NTPase"/>
</dbReference>
<dbReference type="GO" id="GO:0016787">
    <property type="term" value="F:hydrolase activity"/>
    <property type="evidence" value="ECO:0007669"/>
    <property type="project" value="UniProtKB-KW"/>
</dbReference>
<evidence type="ECO:0000256" key="6">
    <source>
        <dbReference type="ARBA" id="ARBA00022840"/>
    </source>
</evidence>
<evidence type="ECO:0000256" key="7">
    <source>
        <dbReference type="ARBA" id="ARBA00022946"/>
    </source>
</evidence>
<evidence type="ECO:0000256" key="9">
    <source>
        <dbReference type="ARBA" id="ARBA00047984"/>
    </source>
</evidence>
<dbReference type="GO" id="GO:0045025">
    <property type="term" value="C:mitochondrial degradosome"/>
    <property type="evidence" value="ECO:0007669"/>
    <property type="project" value="TreeGrafter"/>
</dbReference>
<dbReference type="SUPFAM" id="SSF52540">
    <property type="entry name" value="P-loop containing nucleoside triphosphate hydrolases"/>
    <property type="match status" value="1"/>
</dbReference>
<comment type="subcellular location">
    <subcellularLocation>
        <location evidence="1">Mitochondrion</location>
    </subcellularLocation>
</comment>
<feature type="region of interest" description="Disordered" evidence="10">
    <location>
        <begin position="82"/>
        <end position="108"/>
    </location>
</feature>
<dbReference type="GO" id="GO:0005524">
    <property type="term" value="F:ATP binding"/>
    <property type="evidence" value="ECO:0007669"/>
    <property type="project" value="UniProtKB-KW"/>
</dbReference>
<evidence type="ECO:0000256" key="2">
    <source>
        <dbReference type="ARBA" id="ARBA00012552"/>
    </source>
</evidence>
<dbReference type="PANTHER" id="PTHR12131">
    <property type="entry name" value="ATP-DEPENDENT RNA AND DNA HELICASE"/>
    <property type="match status" value="1"/>
</dbReference>
<organism evidence="12 13">
    <name type="scientific">Cudoniella acicularis</name>
    <dbReference type="NCBI Taxonomy" id="354080"/>
    <lineage>
        <taxon>Eukaryota</taxon>
        <taxon>Fungi</taxon>
        <taxon>Dikarya</taxon>
        <taxon>Ascomycota</taxon>
        <taxon>Pezizomycotina</taxon>
        <taxon>Leotiomycetes</taxon>
        <taxon>Helotiales</taxon>
        <taxon>Tricladiaceae</taxon>
        <taxon>Cudoniella</taxon>
    </lineage>
</organism>
<name>A0A8H4RSW6_9HELO</name>
<evidence type="ECO:0000256" key="3">
    <source>
        <dbReference type="ARBA" id="ARBA00022741"/>
    </source>
</evidence>
<comment type="catalytic activity">
    <reaction evidence="9">
        <text>ATP + H2O = ADP + phosphate + H(+)</text>
        <dbReference type="Rhea" id="RHEA:13065"/>
        <dbReference type="ChEBI" id="CHEBI:15377"/>
        <dbReference type="ChEBI" id="CHEBI:15378"/>
        <dbReference type="ChEBI" id="CHEBI:30616"/>
        <dbReference type="ChEBI" id="CHEBI:43474"/>
        <dbReference type="ChEBI" id="CHEBI:456216"/>
        <dbReference type="EC" id="3.6.4.13"/>
    </reaction>
</comment>
<dbReference type="EC" id="3.6.4.13" evidence="2"/>
<evidence type="ECO:0000256" key="1">
    <source>
        <dbReference type="ARBA" id="ARBA00004173"/>
    </source>
</evidence>
<evidence type="ECO:0000259" key="11">
    <source>
        <dbReference type="PROSITE" id="PS51194"/>
    </source>
</evidence>
<keyword evidence="3" id="KW-0547">Nucleotide-binding</keyword>
<feature type="domain" description="Helicase C-terminal" evidence="11">
    <location>
        <begin position="395"/>
        <end position="551"/>
    </location>
</feature>
<comment type="caution">
    <text evidence="12">The sequence shown here is derived from an EMBL/GenBank/DDBJ whole genome shotgun (WGS) entry which is preliminary data.</text>
</comment>
<dbReference type="InterPro" id="IPR050699">
    <property type="entry name" value="RNA-DNA_Helicase"/>
</dbReference>
<feature type="compositionally biased region" description="Basic and acidic residues" evidence="10">
    <location>
        <begin position="82"/>
        <end position="93"/>
    </location>
</feature>